<dbReference type="GO" id="GO:0005829">
    <property type="term" value="C:cytosol"/>
    <property type="evidence" value="ECO:0007669"/>
    <property type="project" value="TreeGrafter"/>
</dbReference>
<evidence type="ECO:0000256" key="2">
    <source>
        <dbReference type="SAM" id="Coils"/>
    </source>
</evidence>
<dbReference type="PANTHER" id="PTHR31088">
    <property type="entry name" value="MEMBRANE-ASSOCIATED PROTEIN VIPP1, CHLOROPLASTIC"/>
    <property type="match status" value="1"/>
</dbReference>
<dbReference type="AlphaFoldDB" id="A0A5C1QCW3"/>
<keyword evidence="4" id="KW-1185">Reference proteome</keyword>
<reference evidence="3 4" key="2">
    <citation type="submission" date="2019-09" db="EMBL/GenBank/DDBJ databases">
        <title>Complete Genome Sequence and Methylome Analysis of free living Spirochaetas.</title>
        <authorList>
            <person name="Leshcheva N."/>
            <person name="Mikheeva N."/>
        </authorList>
    </citation>
    <scope>NUCLEOTIDE SEQUENCE [LARGE SCALE GENOMIC DNA]</scope>
    <source>
        <strain evidence="3 4">P</strain>
    </source>
</reference>
<evidence type="ECO:0000313" key="3">
    <source>
        <dbReference type="EMBL" id="QEN05188.1"/>
    </source>
</evidence>
<reference evidence="3 4" key="1">
    <citation type="submission" date="2019-02" db="EMBL/GenBank/DDBJ databases">
        <authorList>
            <person name="Fomenkov A."/>
            <person name="Dubinina G."/>
            <person name="Grabovich M."/>
            <person name="Vincze T."/>
            <person name="Roberts R.J."/>
        </authorList>
    </citation>
    <scope>NUCLEOTIDE SEQUENCE [LARGE SCALE GENOMIC DNA]</scope>
    <source>
        <strain evidence="3 4">P</strain>
    </source>
</reference>
<dbReference type="OrthoDB" id="9779630at2"/>
<proteinExistence type="inferred from homology"/>
<evidence type="ECO:0000313" key="4">
    <source>
        <dbReference type="Proteomes" id="UP000323824"/>
    </source>
</evidence>
<dbReference type="PANTHER" id="PTHR31088:SF6">
    <property type="entry name" value="PHAGE SHOCK PROTEIN A"/>
    <property type="match status" value="1"/>
</dbReference>
<protein>
    <submittedName>
        <fullName evidence="3">Phage shock protein A</fullName>
    </submittedName>
</protein>
<name>A0A5C1QCW3_9SPIO</name>
<organism evidence="3 4">
    <name type="scientific">Thiospirochaeta perfilievii</name>
    <dbReference type="NCBI Taxonomy" id="252967"/>
    <lineage>
        <taxon>Bacteria</taxon>
        <taxon>Pseudomonadati</taxon>
        <taxon>Spirochaetota</taxon>
        <taxon>Spirochaetia</taxon>
        <taxon>Spirochaetales</taxon>
        <taxon>Spirochaetaceae</taxon>
        <taxon>Thiospirochaeta</taxon>
    </lineage>
</organism>
<sequence>MVHHRLNIPLKGYINHINIISKKKSSLIGGSKGWHVCCNKCVYKKLLEEPMGIFKRTRDIISANVNSMLDHAENPEAMINQIVRELELAISDLKCSCANKLADKKGLDRGVIDLEKQVKRWEERAELAIESKKDDLAKEALREKNMAVNKLEQMKSDLTRIDTDVELCKEQVIQLEEKLVEMVNKKKDLLSRVSRAEEKNYTNTVINKASGVDVLEKFSRFESKIERMEAEAEIFTSSTDRKFEEMEQDSKIDEELAALKAKLKEKK</sequence>
<dbReference type="InterPro" id="IPR007157">
    <property type="entry name" value="PspA_VIPP1"/>
</dbReference>
<dbReference type="EMBL" id="CP035807">
    <property type="protein sequence ID" value="QEN05188.1"/>
    <property type="molecule type" value="Genomic_DNA"/>
</dbReference>
<dbReference type="Pfam" id="PF04012">
    <property type="entry name" value="PspA_IM30"/>
    <property type="match status" value="1"/>
</dbReference>
<dbReference type="Proteomes" id="UP000323824">
    <property type="component" value="Chromosome"/>
</dbReference>
<keyword evidence="2" id="KW-0175">Coiled coil</keyword>
<gene>
    <name evidence="3" type="ORF">EW093_10850</name>
</gene>
<accession>A0A5C1QCW3</accession>
<feature type="coiled-coil region" evidence="2">
    <location>
        <begin position="104"/>
        <end position="199"/>
    </location>
</feature>
<dbReference type="KEGG" id="sper:EW093_10850"/>
<evidence type="ECO:0000256" key="1">
    <source>
        <dbReference type="ARBA" id="ARBA00043985"/>
    </source>
</evidence>
<dbReference type="GO" id="GO:0009271">
    <property type="term" value="P:phage shock"/>
    <property type="evidence" value="ECO:0007669"/>
    <property type="project" value="TreeGrafter"/>
</dbReference>
<comment type="similarity">
    <text evidence="1">Belongs to the PspA/Vipp/IM30 family.</text>
</comment>